<protein>
    <submittedName>
        <fullName evidence="1">Uncharacterized protein</fullName>
    </submittedName>
</protein>
<organism evidence="1 2">
    <name type="scientific">Sphingomonas panacisoli</name>
    <dbReference type="NCBI Taxonomy" id="1813879"/>
    <lineage>
        <taxon>Bacteria</taxon>
        <taxon>Pseudomonadati</taxon>
        <taxon>Pseudomonadota</taxon>
        <taxon>Alphaproteobacteria</taxon>
        <taxon>Sphingomonadales</taxon>
        <taxon>Sphingomonadaceae</taxon>
        <taxon>Sphingomonas</taxon>
    </lineage>
</organism>
<keyword evidence="2" id="KW-1185">Reference proteome</keyword>
<dbReference type="KEGG" id="spai:FPZ24_10135"/>
<dbReference type="EMBL" id="CP042306">
    <property type="protein sequence ID" value="QDZ09135.1"/>
    <property type="molecule type" value="Genomic_DNA"/>
</dbReference>
<dbReference type="OrthoDB" id="1349101at2"/>
<dbReference type="RefSeq" id="WP_146574357.1">
    <property type="nucleotide sequence ID" value="NZ_CP042306.1"/>
</dbReference>
<sequence>MRIDGARAMGGYAAVMTLATIWLALGGVAPATARFDTIDVQRINVREPDGTLRLAISNHARIPGLIYGGREYPNPNRTDAGMIFYNDQGDENGGLVFDGGLKNGKPTNGGSLTFDRWRQDQTLQLVSTEDGADRRVGMVVNDRPDTPLDFDAMDRWRAMKPGPERDALTAKAGFGNARRAWLGRTEDGTVALVLSDPQGRPRLTLGVGKDGEPSVELRDAAGKVTRTLR</sequence>
<evidence type="ECO:0000313" key="1">
    <source>
        <dbReference type="EMBL" id="QDZ09135.1"/>
    </source>
</evidence>
<dbReference type="AlphaFoldDB" id="A0A5B8LN47"/>
<name>A0A5B8LN47_9SPHN</name>
<reference evidence="1 2" key="1">
    <citation type="submission" date="2019-07" db="EMBL/GenBank/DDBJ databases">
        <title>Full genome sequence of Sphingomonas sp. 4R-6-7(HKS19).</title>
        <authorList>
            <person name="Im W.-T."/>
        </authorList>
    </citation>
    <scope>NUCLEOTIDE SEQUENCE [LARGE SCALE GENOMIC DNA]</scope>
    <source>
        <strain evidence="1 2">HKS19</strain>
    </source>
</reference>
<gene>
    <name evidence="1" type="ORF">FPZ24_10135</name>
</gene>
<accession>A0A5B8LN47</accession>
<dbReference type="Proteomes" id="UP000315673">
    <property type="component" value="Chromosome"/>
</dbReference>
<evidence type="ECO:0000313" key="2">
    <source>
        <dbReference type="Proteomes" id="UP000315673"/>
    </source>
</evidence>
<proteinExistence type="predicted"/>